<evidence type="ECO:0000313" key="1">
    <source>
        <dbReference type="EMBL" id="CAB4172679.1"/>
    </source>
</evidence>
<dbReference type="SUPFAM" id="SSF53448">
    <property type="entry name" value="Nucleotide-diphospho-sugar transferases"/>
    <property type="match status" value="1"/>
</dbReference>
<evidence type="ECO:0000313" key="2">
    <source>
        <dbReference type="EMBL" id="CAB4214601.1"/>
    </source>
</evidence>
<dbReference type="EMBL" id="LR797408">
    <property type="protein sequence ID" value="CAB4214601.1"/>
    <property type="molecule type" value="Genomic_DNA"/>
</dbReference>
<dbReference type="InterPro" id="IPR029044">
    <property type="entry name" value="Nucleotide-diphossugar_trans"/>
</dbReference>
<protein>
    <submittedName>
        <fullName evidence="2">Uncharacterized protein</fullName>
    </submittedName>
</protein>
<sequence>MSKKKVAAPKSPAKRKVFVATPMYGGMCTGFYTQCILQLQNVFMQNGVESALSFVFNESLIQRARNSLAHAFLKTDATHLLFIDADLRFDAIGVYRMLEANKDIICGIYPKKEINWPMIQKAVEAGTPAEELKHHTGSWVINLAGYAGSATVNVNEPFEIWAGGTGMMLIKREVFEKLKETTQSYLNDMIDLSGSIQDKERIYNFFSLSIEPGTERLLSEDYHFCREWREIGGQIYAAPWLTPGHVGTYLFEGQLPIDKENLVEEGPQ</sequence>
<dbReference type="EMBL" id="LR796884">
    <property type="protein sequence ID" value="CAB4172679.1"/>
    <property type="molecule type" value="Genomic_DNA"/>
</dbReference>
<dbReference type="Gene3D" id="3.90.550.40">
    <property type="match status" value="1"/>
</dbReference>
<proteinExistence type="predicted"/>
<gene>
    <name evidence="2" type="ORF">UFOVP1465_54</name>
    <name evidence="1" type="ORF">UFOVP937_47</name>
</gene>
<reference evidence="2" key="1">
    <citation type="submission" date="2020-05" db="EMBL/GenBank/DDBJ databases">
        <authorList>
            <person name="Chiriac C."/>
            <person name="Salcher M."/>
            <person name="Ghai R."/>
            <person name="Kavagutti S V."/>
        </authorList>
    </citation>
    <scope>NUCLEOTIDE SEQUENCE</scope>
</reference>
<name>A0A6J5SLC6_9CAUD</name>
<organism evidence="2">
    <name type="scientific">uncultured Caudovirales phage</name>
    <dbReference type="NCBI Taxonomy" id="2100421"/>
    <lineage>
        <taxon>Viruses</taxon>
        <taxon>Duplodnaviria</taxon>
        <taxon>Heunggongvirae</taxon>
        <taxon>Uroviricota</taxon>
        <taxon>Caudoviricetes</taxon>
        <taxon>Peduoviridae</taxon>
        <taxon>Maltschvirus</taxon>
        <taxon>Maltschvirus maltsch</taxon>
    </lineage>
</organism>
<accession>A0A6J5SLC6</accession>